<keyword evidence="3" id="KW-1185">Reference proteome</keyword>
<protein>
    <submittedName>
        <fullName evidence="2">Uncharacterized protein</fullName>
    </submittedName>
</protein>
<evidence type="ECO:0000313" key="3">
    <source>
        <dbReference type="Proteomes" id="UP001058271"/>
    </source>
</evidence>
<accession>A0ABY5YY68</accession>
<dbReference type="RefSeq" id="WP_260723082.1">
    <property type="nucleotide sequence ID" value="NZ_BAAABS010000057.1"/>
</dbReference>
<proteinExistence type="predicted"/>
<dbReference type="EMBL" id="CP073721">
    <property type="protein sequence ID" value="UWZ33808.1"/>
    <property type="molecule type" value="Genomic_DNA"/>
</dbReference>
<reference evidence="2" key="1">
    <citation type="submission" date="2021-04" db="EMBL/GenBank/DDBJ databases">
        <title>Biosynthetic gene clusters of Dactylosporangioum roseum.</title>
        <authorList>
            <person name="Hartkoorn R.C."/>
            <person name="Beaudoing E."/>
            <person name="Hot D."/>
            <person name="Moureu S."/>
        </authorList>
    </citation>
    <scope>NUCLEOTIDE SEQUENCE</scope>
    <source>
        <strain evidence="2">NRRL B-16295</strain>
    </source>
</reference>
<organism evidence="2 3">
    <name type="scientific">Dactylosporangium roseum</name>
    <dbReference type="NCBI Taxonomy" id="47989"/>
    <lineage>
        <taxon>Bacteria</taxon>
        <taxon>Bacillati</taxon>
        <taxon>Actinomycetota</taxon>
        <taxon>Actinomycetes</taxon>
        <taxon>Micromonosporales</taxon>
        <taxon>Micromonosporaceae</taxon>
        <taxon>Dactylosporangium</taxon>
    </lineage>
</organism>
<evidence type="ECO:0000313" key="2">
    <source>
        <dbReference type="EMBL" id="UWZ33808.1"/>
    </source>
</evidence>
<gene>
    <name evidence="2" type="ORF">Drose_21285</name>
</gene>
<feature type="compositionally biased region" description="Basic residues" evidence="1">
    <location>
        <begin position="15"/>
        <end position="28"/>
    </location>
</feature>
<name>A0ABY5YY68_9ACTN</name>
<feature type="region of interest" description="Disordered" evidence="1">
    <location>
        <begin position="1"/>
        <end position="42"/>
    </location>
</feature>
<sequence length="61" mass="6761">MSDDKHFSGIAVAGHRTRRVPAWPRRRAPPGDGWPGVPTRIDEEVPGELIRAGFRARNDTA</sequence>
<dbReference type="Proteomes" id="UP001058271">
    <property type="component" value="Chromosome"/>
</dbReference>
<evidence type="ECO:0000256" key="1">
    <source>
        <dbReference type="SAM" id="MobiDB-lite"/>
    </source>
</evidence>